<sequence length="622" mass="71487">MIVYSGTISKFNNDVDNGIIADLVKSELEKRNITNNNQSEFRSWDNSLLHMKNVLDIPEISKDIRVAIEYQIPATSKRVDFIIAGKDENDKSNVVIIELKQWETAKRTSREDIVTTYLGGANRAVTHPSYQAYSYAKTIENYNEYVQKKNIELFPCCFLHNYREEHRSELDNDLYSDIIKIAPMYLKQDTKKLREFIRKYVSKSDNGELLYQIDHGKIRPSKALQDTIVSMINGNQEFYMIDEQKVVFSTIKKLVENAISNNKKYTIIIEGGPGTGKSVIAMNLLAEFRSLMVNYVTKNAAPRNVYFSKMRQGKFKLNYVKNLFKGSGAYVASKKNDFDCLIVDEAHRLNEKSGMFANLGENQIKEIINASRVSVFFIDEDQIVTTKDFGSINEIKKQAKLLGSEIFSGEDYRLTSQFRCNGSDGYIAFLDHILGIRDTANYDGFDLDYDIRVYDDPVMMRDDLRGINHIDNKSRMIAGYCYEWVTQKNNSEEAYDIELENGFKAKWNFSSTNTWAIDEDSFEQVGCIHTAQGLEFDYVGIIIGKDLRFENGKVITDYTKRAKSDASLRGIKSKGNYELADCIIRNTYKTLLSRGQKGCFVYCEDKELSDYMKNRLANIVKR</sequence>
<gene>
    <name evidence="2" type="ORF">QJ521_08175</name>
</gene>
<dbReference type="EMBL" id="JASCXW010000033">
    <property type="protein sequence ID" value="MDI6453541.1"/>
    <property type="molecule type" value="Genomic_DNA"/>
</dbReference>
<accession>A0AAW6UDK1</accession>
<evidence type="ECO:0000313" key="2">
    <source>
        <dbReference type="EMBL" id="MDI6453541.1"/>
    </source>
</evidence>
<dbReference type="RefSeq" id="WP_282839974.1">
    <property type="nucleotide sequence ID" value="NZ_JASCXW010000033.1"/>
</dbReference>
<reference evidence="2" key="1">
    <citation type="submission" date="2023-05" db="EMBL/GenBank/DDBJ databases">
        <title>Mariniplasma microaerophilum sp. nov., a novel anaerobic mollicute isolated from terrestrial mud volcano, Taman Peninsula, Russia.</title>
        <authorList>
            <person name="Khomyakova M.A."/>
            <person name="Merkel A.Y."/>
            <person name="Slobodkin A.I."/>
        </authorList>
    </citation>
    <scope>NUCLEOTIDE SEQUENCE</scope>
    <source>
        <strain evidence="2">M4Ah</strain>
    </source>
</reference>
<dbReference type="Gene3D" id="3.40.50.300">
    <property type="entry name" value="P-loop containing nucleotide triphosphate hydrolases"/>
    <property type="match status" value="1"/>
</dbReference>
<dbReference type="Proteomes" id="UP001431532">
    <property type="component" value="Unassembled WGS sequence"/>
</dbReference>
<feature type="domain" description="AAA+ ATPase" evidence="1">
    <location>
        <begin position="263"/>
        <end position="474"/>
    </location>
</feature>
<comment type="caution">
    <text evidence="2">The sequence shown here is derived from an EMBL/GenBank/DDBJ whole genome shotgun (WGS) entry which is preliminary data.</text>
</comment>
<evidence type="ECO:0000313" key="3">
    <source>
        <dbReference type="Proteomes" id="UP001431532"/>
    </source>
</evidence>
<protein>
    <submittedName>
        <fullName evidence="2">DUF2075 domain-containing protein</fullName>
    </submittedName>
</protein>
<name>A0AAW6UDK1_9MOLU</name>
<dbReference type="Pfam" id="PF09848">
    <property type="entry name" value="SLFN-g3_helicase"/>
    <property type="match status" value="1"/>
</dbReference>
<dbReference type="InterPro" id="IPR003593">
    <property type="entry name" value="AAA+_ATPase"/>
</dbReference>
<dbReference type="InterPro" id="IPR027417">
    <property type="entry name" value="P-loop_NTPase"/>
</dbReference>
<keyword evidence="3" id="KW-1185">Reference proteome</keyword>
<dbReference type="SMART" id="SM00382">
    <property type="entry name" value="AAA"/>
    <property type="match status" value="1"/>
</dbReference>
<dbReference type="AlphaFoldDB" id="A0AAW6UDK1"/>
<organism evidence="2 3">
    <name type="scientific">Peloplasma aerotolerans</name>
    <dbReference type="NCBI Taxonomy" id="3044389"/>
    <lineage>
        <taxon>Bacteria</taxon>
        <taxon>Bacillati</taxon>
        <taxon>Mycoplasmatota</taxon>
        <taxon>Mollicutes</taxon>
        <taxon>Acholeplasmatales</taxon>
        <taxon>Acholeplasmataceae</taxon>
        <taxon>Peloplasma</taxon>
    </lineage>
</organism>
<dbReference type="InterPro" id="IPR018647">
    <property type="entry name" value="SLFN_3-like_DNA/RNA_helicase"/>
</dbReference>
<proteinExistence type="predicted"/>
<dbReference type="SUPFAM" id="SSF52540">
    <property type="entry name" value="P-loop containing nucleoside triphosphate hydrolases"/>
    <property type="match status" value="1"/>
</dbReference>
<evidence type="ECO:0000259" key="1">
    <source>
        <dbReference type="SMART" id="SM00382"/>
    </source>
</evidence>